<reference evidence="2 3" key="1">
    <citation type="submission" date="2018-02" db="EMBL/GenBank/DDBJ databases">
        <title>Genomic Encyclopedia of Archaeal and Bacterial Type Strains, Phase II (KMG-II): from individual species to whole genera.</title>
        <authorList>
            <person name="Goeker M."/>
        </authorList>
    </citation>
    <scope>NUCLEOTIDE SEQUENCE [LARGE SCALE GENOMIC DNA]</scope>
    <source>
        <strain evidence="2 3">YU 961-1</strain>
    </source>
</reference>
<evidence type="ECO:0000313" key="3">
    <source>
        <dbReference type="Proteomes" id="UP000239203"/>
    </source>
</evidence>
<feature type="transmembrane region" description="Helical" evidence="1">
    <location>
        <begin position="38"/>
        <end position="59"/>
    </location>
</feature>
<name>A0A2S6GSE4_9PSEU</name>
<keyword evidence="3" id="KW-1185">Reference proteome</keyword>
<dbReference type="RefSeq" id="WP_181043497.1">
    <property type="nucleotide sequence ID" value="NZ_CP154825.1"/>
</dbReference>
<dbReference type="Proteomes" id="UP000239203">
    <property type="component" value="Unassembled WGS sequence"/>
</dbReference>
<accession>A0A2S6GSE4</accession>
<comment type="caution">
    <text evidence="2">The sequence shown here is derived from an EMBL/GenBank/DDBJ whole genome shotgun (WGS) entry which is preliminary data.</text>
</comment>
<keyword evidence="1" id="KW-0472">Membrane</keyword>
<evidence type="ECO:0000256" key="1">
    <source>
        <dbReference type="SAM" id="Phobius"/>
    </source>
</evidence>
<organism evidence="2 3">
    <name type="scientific">Actinokineospora auranticolor</name>
    <dbReference type="NCBI Taxonomy" id="155976"/>
    <lineage>
        <taxon>Bacteria</taxon>
        <taxon>Bacillati</taxon>
        <taxon>Actinomycetota</taxon>
        <taxon>Actinomycetes</taxon>
        <taxon>Pseudonocardiales</taxon>
        <taxon>Pseudonocardiaceae</taxon>
        <taxon>Actinokineospora</taxon>
    </lineage>
</organism>
<evidence type="ECO:0008006" key="4">
    <source>
        <dbReference type="Google" id="ProtNLM"/>
    </source>
</evidence>
<dbReference type="AlphaFoldDB" id="A0A2S6GSE4"/>
<dbReference type="EMBL" id="PTIX01000006">
    <property type="protein sequence ID" value="PPK68168.1"/>
    <property type="molecule type" value="Genomic_DNA"/>
</dbReference>
<evidence type="ECO:0000313" key="2">
    <source>
        <dbReference type="EMBL" id="PPK68168.1"/>
    </source>
</evidence>
<feature type="transmembrane region" description="Helical" evidence="1">
    <location>
        <begin position="65"/>
        <end position="86"/>
    </location>
</feature>
<proteinExistence type="predicted"/>
<keyword evidence="1" id="KW-0812">Transmembrane</keyword>
<keyword evidence="1" id="KW-1133">Transmembrane helix</keyword>
<sequence>MTRQVRDVNGRLWTVQGTLEWRTPATEDDFEHDVAAGYVPGVVMLVLITVLIVALVSWMPVDVVVPGWLIVLLVLLGLFFPARWAVRRPWTLIAETGDSAEGEAGGSSERWMGTIRGYFNARSEISRIAKEISQDTSPSYEGVLKPLT</sequence>
<protein>
    <recommendedName>
        <fullName evidence="4">DUF983 domain-containing protein</fullName>
    </recommendedName>
</protein>
<gene>
    <name evidence="2" type="ORF">CLV40_106405</name>
</gene>